<keyword evidence="2" id="KW-1185">Reference proteome</keyword>
<name>A0A926WMM9_9NOST</name>
<proteinExistence type="predicted"/>
<gene>
    <name evidence="1" type="ORF">H6G06_26570</name>
</gene>
<dbReference type="EMBL" id="JACJQU010000037">
    <property type="protein sequence ID" value="MBD2296942.1"/>
    <property type="molecule type" value="Genomic_DNA"/>
</dbReference>
<comment type="caution">
    <text evidence="1">The sequence shown here is derived from an EMBL/GenBank/DDBJ whole genome shotgun (WGS) entry which is preliminary data.</text>
</comment>
<accession>A0A926WMM9</accession>
<evidence type="ECO:0000313" key="1">
    <source>
        <dbReference type="EMBL" id="MBD2296942.1"/>
    </source>
</evidence>
<dbReference type="AlphaFoldDB" id="A0A926WMM9"/>
<dbReference type="RefSeq" id="WP_190565060.1">
    <property type="nucleotide sequence ID" value="NZ_JACJQU010000037.1"/>
</dbReference>
<protein>
    <submittedName>
        <fullName evidence="1">Uncharacterized protein</fullName>
    </submittedName>
</protein>
<dbReference type="Proteomes" id="UP000662185">
    <property type="component" value="Unassembled WGS sequence"/>
</dbReference>
<reference evidence="2" key="1">
    <citation type="journal article" date="2020" name="ISME J.">
        <title>Comparative genomics reveals insights into cyanobacterial evolution and habitat adaptation.</title>
        <authorList>
            <person name="Chen M.Y."/>
            <person name="Teng W.K."/>
            <person name="Zhao L."/>
            <person name="Hu C.X."/>
            <person name="Zhou Y.K."/>
            <person name="Han B.P."/>
            <person name="Song L.R."/>
            <person name="Shu W.S."/>
        </authorList>
    </citation>
    <scope>NUCLEOTIDE SEQUENCE [LARGE SCALE GENOMIC DNA]</scope>
    <source>
        <strain evidence="2">FACHB-251</strain>
    </source>
</reference>
<organism evidence="1 2">
    <name type="scientific">Anabaena sphaerica FACHB-251</name>
    <dbReference type="NCBI Taxonomy" id="2692883"/>
    <lineage>
        <taxon>Bacteria</taxon>
        <taxon>Bacillati</taxon>
        <taxon>Cyanobacteriota</taxon>
        <taxon>Cyanophyceae</taxon>
        <taxon>Nostocales</taxon>
        <taxon>Nostocaceae</taxon>
        <taxon>Anabaena</taxon>
    </lineage>
</organism>
<evidence type="ECO:0000313" key="2">
    <source>
        <dbReference type="Proteomes" id="UP000662185"/>
    </source>
</evidence>
<sequence>MYPKISFVLVLSGIVIGLSSPVQAAIKIKTPQLVAQTESLSNANLSLEEMPSGFIEFPTERLEPLMRQYIAKRNMNVKSLAIFAKPQKAQVVIGVTMTLSEQLQQNGIDLNQVYFRDIVAKLIKQTQLFNKLEILESRALTDLNNVGEDSGGLTMVGRMMGRAVQIDVAMFRRNKVFAFTGVAYPNGDVPSVAVGELARKLDSKILQYSR</sequence>